<sequence>MKTKEDLQILELLKKESIESFVKDRENIRGEAKKNILKIQEKNRRNYNKKRKNAHPYKVGDFVAIQRTQFGTGLKLRPKFFGPYEVMKVKFKNRYEPSDFLVFWYHRAC</sequence>
<reference evidence="1 2" key="1">
    <citation type="journal article" date="2019" name="Sci. Rep.">
        <title>Orb-weaving spider Araneus ventricosus genome elucidates the spidroin gene catalogue.</title>
        <authorList>
            <person name="Kono N."/>
            <person name="Nakamura H."/>
            <person name="Ohtoshi R."/>
            <person name="Moran D.A.P."/>
            <person name="Shinohara A."/>
            <person name="Yoshida Y."/>
            <person name="Fujiwara M."/>
            <person name="Mori M."/>
            <person name="Tomita M."/>
            <person name="Arakawa K."/>
        </authorList>
    </citation>
    <scope>NUCLEOTIDE SEQUENCE [LARGE SCALE GENOMIC DNA]</scope>
</reference>
<protein>
    <submittedName>
        <fullName evidence="1">Uncharacterized protein</fullName>
    </submittedName>
</protein>
<organism evidence="1 2">
    <name type="scientific">Araneus ventricosus</name>
    <name type="common">Orbweaver spider</name>
    <name type="synonym">Epeira ventricosa</name>
    <dbReference type="NCBI Taxonomy" id="182803"/>
    <lineage>
        <taxon>Eukaryota</taxon>
        <taxon>Metazoa</taxon>
        <taxon>Ecdysozoa</taxon>
        <taxon>Arthropoda</taxon>
        <taxon>Chelicerata</taxon>
        <taxon>Arachnida</taxon>
        <taxon>Araneae</taxon>
        <taxon>Araneomorphae</taxon>
        <taxon>Entelegynae</taxon>
        <taxon>Araneoidea</taxon>
        <taxon>Araneidae</taxon>
        <taxon>Araneus</taxon>
    </lineage>
</organism>
<dbReference type="OrthoDB" id="8060424at2759"/>
<dbReference type="EMBL" id="BGPR01000205">
    <property type="protein sequence ID" value="GBM04626.1"/>
    <property type="molecule type" value="Genomic_DNA"/>
</dbReference>
<comment type="caution">
    <text evidence="1">The sequence shown here is derived from an EMBL/GenBank/DDBJ whole genome shotgun (WGS) entry which is preliminary data.</text>
</comment>
<keyword evidence="2" id="KW-1185">Reference proteome</keyword>
<dbReference type="Proteomes" id="UP000499080">
    <property type="component" value="Unassembled WGS sequence"/>
</dbReference>
<proteinExistence type="predicted"/>
<evidence type="ECO:0000313" key="2">
    <source>
        <dbReference type="Proteomes" id="UP000499080"/>
    </source>
</evidence>
<accession>A0A4Y2CL26</accession>
<name>A0A4Y2CL26_ARAVE</name>
<dbReference type="AlphaFoldDB" id="A0A4Y2CL26"/>
<gene>
    <name evidence="1" type="ORF">AVEN_75583_1</name>
</gene>
<evidence type="ECO:0000313" key="1">
    <source>
        <dbReference type="EMBL" id="GBM04626.1"/>
    </source>
</evidence>